<dbReference type="Gene3D" id="2.60.40.1220">
    <property type="match status" value="1"/>
</dbReference>
<dbReference type="OrthoDB" id="5382809at2"/>
<sequence length="448" mass="47844">MTLLNRFIPLVVAVLMSACINVPEVGDPLPNPEVPDGGTKPDGGVPADSTPPTLTATVPTHGSTNVTTSPQFQFTFSEPMNVGTVQVSIAPMVALSTGVWTSNNTQLTLQPLAALAQNTTYMLSVDGKDVAGNALTDRKQFSFETTGPAPDTTPPTILAISPSYGAIGVAQSATFTVTFSEPMDKASAQTAFAITSPSGFNAGVFTWSAEGTVMTFNPDTDFPYGTTVGWQVSMAAKDLAGNTLESATAASFRAIRVNTVTIDFDPYTSGSALAPDYARTSALYNLENVGDNTQNREVRLFIGFKLDVLPENLARIADCRLKWFTSSQQGSPFSSLGRLLLERVFIGESIAFSTTDTTNPSSKGQYESAALGSPIIVLNSAIPATLTSEVTSLVALDWLERTNRNSKRSQFRLRFEVPSNNDGLRDTIVSDVEQTPKLAELLITYEYP</sequence>
<dbReference type="RefSeq" id="WP_044191061.1">
    <property type="nucleotide sequence ID" value="NZ_JMCB01000008.1"/>
</dbReference>
<dbReference type="Proteomes" id="UP000028725">
    <property type="component" value="Unassembled WGS sequence"/>
</dbReference>
<feature type="domain" description="SbsA Ig-like" evidence="3">
    <location>
        <begin position="151"/>
        <end position="253"/>
    </location>
</feature>
<dbReference type="Gene3D" id="2.60.40.3710">
    <property type="match status" value="1"/>
</dbReference>
<reference evidence="4 5" key="1">
    <citation type="submission" date="2014-04" db="EMBL/GenBank/DDBJ databases">
        <title>Genome assembly of Hyalangium minutum DSM 14724.</title>
        <authorList>
            <person name="Sharma G."/>
            <person name="Subramanian S."/>
        </authorList>
    </citation>
    <scope>NUCLEOTIDE SEQUENCE [LARGE SCALE GENOMIC DNA]</scope>
    <source>
        <strain evidence="4 5">DSM 14724</strain>
    </source>
</reference>
<accession>A0A085WHB9</accession>
<dbReference type="PROSITE" id="PS51257">
    <property type="entry name" value="PROKAR_LIPOPROTEIN"/>
    <property type="match status" value="1"/>
</dbReference>
<keyword evidence="1" id="KW-0732">Signal</keyword>
<dbReference type="Pfam" id="PF13205">
    <property type="entry name" value="Big_5"/>
    <property type="match status" value="2"/>
</dbReference>
<evidence type="ECO:0000256" key="2">
    <source>
        <dbReference type="SAM" id="MobiDB-lite"/>
    </source>
</evidence>
<protein>
    <recommendedName>
        <fullName evidence="3">SbsA Ig-like domain-containing protein</fullName>
    </recommendedName>
</protein>
<comment type="caution">
    <text evidence="4">The sequence shown here is derived from an EMBL/GenBank/DDBJ whole genome shotgun (WGS) entry which is preliminary data.</text>
</comment>
<feature type="compositionally biased region" description="Polar residues" evidence="2">
    <location>
        <begin position="50"/>
        <end position="66"/>
    </location>
</feature>
<organism evidence="4 5">
    <name type="scientific">Hyalangium minutum</name>
    <dbReference type="NCBI Taxonomy" id="394096"/>
    <lineage>
        <taxon>Bacteria</taxon>
        <taxon>Pseudomonadati</taxon>
        <taxon>Myxococcota</taxon>
        <taxon>Myxococcia</taxon>
        <taxon>Myxococcales</taxon>
        <taxon>Cystobacterineae</taxon>
        <taxon>Archangiaceae</taxon>
        <taxon>Hyalangium</taxon>
    </lineage>
</organism>
<dbReference type="InterPro" id="IPR014755">
    <property type="entry name" value="Cu-Rt/internalin_Ig-like"/>
</dbReference>
<evidence type="ECO:0000259" key="3">
    <source>
        <dbReference type="Pfam" id="PF13205"/>
    </source>
</evidence>
<feature type="region of interest" description="Disordered" evidence="2">
    <location>
        <begin position="29"/>
        <end position="66"/>
    </location>
</feature>
<dbReference type="InterPro" id="IPR032812">
    <property type="entry name" value="SbsA_Ig"/>
</dbReference>
<feature type="domain" description="SbsA Ig-like" evidence="3">
    <location>
        <begin position="48"/>
        <end position="145"/>
    </location>
</feature>
<gene>
    <name evidence="4" type="ORF">DB31_8435</name>
</gene>
<evidence type="ECO:0000256" key="1">
    <source>
        <dbReference type="ARBA" id="ARBA00022729"/>
    </source>
</evidence>
<dbReference type="STRING" id="394096.DB31_8435"/>
<evidence type="ECO:0000313" key="5">
    <source>
        <dbReference type="Proteomes" id="UP000028725"/>
    </source>
</evidence>
<name>A0A085WHB9_9BACT</name>
<dbReference type="EMBL" id="JMCB01000008">
    <property type="protein sequence ID" value="KFE67082.1"/>
    <property type="molecule type" value="Genomic_DNA"/>
</dbReference>
<evidence type="ECO:0000313" key="4">
    <source>
        <dbReference type="EMBL" id="KFE67082.1"/>
    </source>
</evidence>
<dbReference type="AlphaFoldDB" id="A0A085WHB9"/>
<proteinExistence type="predicted"/>
<keyword evidence="5" id="KW-1185">Reference proteome</keyword>